<organism evidence="2 3">
    <name type="scientific">Candidatus Entotheonella gemina</name>
    <dbReference type="NCBI Taxonomy" id="1429439"/>
    <lineage>
        <taxon>Bacteria</taxon>
        <taxon>Pseudomonadati</taxon>
        <taxon>Nitrospinota/Tectimicrobiota group</taxon>
        <taxon>Candidatus Tectimicrobiota</taxon>
        <taxon>Candidatus Entotheonellia</taxon>
        <taxon>Candidatus Entotheonellales</taxon>
        <taxon>Candidatus Entotheonellaceae</taxon>
        <taxon>Candidatus Entotheonella</taxon>
    </lineage>
</organism>
<feature type="transmembrane region" description="Helical" evidence="1">
    <location>
        <begin position="202"/>
        <end position="222"/>
    </location>
</feature>
<proteinExistence type="predicted"/>
<evidence type="ECO:0000256" key="1">
    <source>
        <dbReference type="SAM" id="Phobius"/>
    </source>
</evidence>
<gene>
    <name evidence="2" type="ORF">ETSY2_26845</name>
</gene>
<name>W4M592_9BACT</name>
<reference evidence="2 3" key="1">
    <citation type="journal article" date="2014" name="Nature">
        <title>An environmental bacterial taxon with a large and distinct metabolic repertoire.</title>
        <authorList>
            <person name="Wilson M.C."/>
            <person name="Mori T."/>
            <person name="Ruckert C."/>
            <person name="Uria A.R."/>
            <person name="Helf M.J."/>
            <person name="Takada K."/>
            <person name="Gernert C."/>
            <person name="Steffens U.A."/>
            <person name="Heycke N."/>
            <person name="Schmitt S."/>
            <person name="Rinke C."/>
            <person name="Helfrich E.J."/>
            <person name="Brachmann A.O."/>
            <person name="Gurgui C."/>
            <person name="Wakimoto T."/>
            <person name="Kracht M."/>
            <person name="Crusemann M."/>
            <person name="Hentschel U."/>
            <person name="Abe I."/>
            <person name="Matsunaga S."/>
            <person name="Kalinowski J."/>
            <person name="Takeyama H."/>
            <person name="Piel J."/>
        </authorList>
    </citation>
    <scope>NUCLEOTIDE SEQUENCE [LARGE SCALE GENOMIC DNA]</scope>
    <source>
        <strain evidence="3">TSY2</strain>
    </source>
</reference>
<accession>W4M592</accession>
<dbReference type="Proteomes" id="UP000019140">
    <property type="component" value="Unassembled WGS sequence"/>
</dbReference>
<keyword evidence="1" id="KW-0812">Transmembrane</keyword>
<feature type="transmembrane region" description="Helical" evidence="1">
    <location>
        <begin position="104"/>
        <end position="125"/>
    </location>
</feature>
<keyword evidence="1" id="KW-0472">Membrane</keyword>
<evidence type="ECO:0000313" key="3">
    <source>
        <dbReference type="Proteomes" id="UP000019140"/>
    </source>
</evidence>
<protein>
    <submittedName>
        <fullName evidence="2">Uncharacterized protein</fullName>
    </submittedName>
</protein>
<comment type="caution">
    <text evidence="2">The sequence shown here is derived from an EMBL/GenBank/DDBJ whole genome shotgun (WGS) entry which is preliminary data.</text>
</comment>
<keyword evidence="3" id="KW-1185">Reference proteome</keyword>
<dbReference type="EMBL" id="AZHX01001125">
    <property type="protein sequence ID" value="ETX04782.1"/>
    <property type="molecule type" value="Genomic_DNA"/>
</dbReference>
<keyword evidence="1" id="KW-1133">Transmembrane helix</keyword>
<dbReference type="SUPFAM" id="SSF81324">
    <property type="entry name" value="Voltage-gated potassium channels"/>
    <property type="match status" value="1"/>
</dbReference>
<dbReference type="HOGENOM" id="CLU_1168980_0_0_7"/>
<sequence>MVKSACAPVSTPANSDEESLSDLYKTLGQLFQEANDQQGINATFYLQQVAEREKTTSTSTIQGIEMIKMCVEGACLRVVLNLDTIGKRFVWLLLDLPSRYAVDVWRTVWISVLILLAFYVPYVVVLRRLASSEQLHLSTLQVPSRGQSQRAFRIRLFEPMHYKDIENTRHLLPWRDAAGLSIRAFTKIGLGATYPNTMGLKVLTSLQWLLGVYMLVHFILAVKNNLPFILPFLGVVN</sequence>
<evidence type="ECO:0000313" key="2">
    <source>
        <dbReference type="EMBL" id="ETX04782.1"/>
    </source>
</evidence>
<dbReference type="AlphaFoldDB" id="W4M592"/>